<feature type="region of interest" description="Disordered" evidence="1">
    <location>
        <begin position="94"/>
        <end position="125"/>
    </location>
</feature>
<dbReference type="InterPro" id="IPR001633">
    <property type="entry name" value="EAL_dom"/>
</dbReference>
<dbReference type="SMART" id="SM00267">
    <property type="entry name" value="GGDEF"/>
    <property type="match status" value="1"/>
</dbReference>
<evidence type="ECO:0000259" key="4">
    <source>
        <dbReference type="PROSITE" id="PS50887"/>
    </source>
</evidence>
<dbReference type="InterPro" id="IPR052155">
    <property type="entry name" value="Biofilm_reg_signaling"/>
</dbReference>
<dbReference type="Proteomes" id="UP000219331">
    <property type="component" value="Unassembled WGS sequence"/>
</dbReference>
<gene>
    <name evidence="5" type="ORF">SAMN05421512_101236</name>
</gene>
<accession>A0A285R5D9</accession>
<evidence type="ECO:0000313" key="5">
    <source>
        <dbReference type="EMBL" id="SOB89335.1"/>
    </source>
</evidence>
<dbReference type="PROSITE" id="PS50883">
    <property type="entry name" value="EAL"/>
    <property type="match status" value="1"/>
</dbReference>
<dbReference type="InterPro" id="IPR029787">
    <property type="entry name" value="Nucleotide_cyclase"/>
</dbReference>
<dbReference type="Gene3D" id="3.30.70.270">
    <property type="match status" value="1"/>
</dbReference>
<dbReference type="AlphaFoldDB" id="A0A285R5D9"/>
<protein>
    <submittedName>
        <fullName evidence="5">Diguanylate cyclase (GGDEF) domain-containing protein</fullName>
    </submittedName>
</protein>
<feature type="region of interest" description="Disordered" evidence="1">
    <location>
        <begin position="760"/>
        <end position="786"/>
    </location>
</feature>
<feature type="transmembrane region" description="Helical" evidence="2">
    <location>
        <begin position="243"/>
        <end position="265"/>
    </location>
</feature>
<feature type="compositionally biased region" description="Basic and acidic residues" evidence="1">
    <location>
        <begin position="771"/>
        <end position="786"/>
    </location>
</feature>
<proteinExistence type="predicted"/>
<dbReference type="Pfam" id="PF00563">
    <property type="entry name" value="EAL"/>
    <property type="match status" value="1"/>
</dbReference>
<dbReference type="CDD" id="cd01949">
    <property type="entry name" value="GGDEF"/>
    <property type="match status" value="1"/>
</dbReference>
<dbReference type="PROSITE" id="PS50887">
    <property type="entry name" value="GGDEF"/>
    <property type="match status" value="1"/>
</dbReference>
<evidence type="ECO:0000313" key="6">
    <source>
        <dbReference type="Proteomes" id="UP000219331"/>
    </source>
</evidence>
<sequence length="786" mass="85330">MKAAASRRQGQVRLRNLKTLLGIFVGVLIVAGFAGTIQATNVFFSKAIYTRDAQETARRLDRDLNHHLLRDGKLADVHAAFADESLRRSIDSVDAQGEVEREDTGDARTVDATGPALPTANPRADRETSLTEFLEEIDSTDLATTVAMLRFAPGAVSLSEASVLPRIDPQALEQLAPRIENLMRSLASGEQRAVDIPSTLFGKRSGATLLAVPIRDGNTVEGAIILFYDQATTGLFLTEVVQIGIAILIAMIFVAVGLAALFMWMRFRDRLKASKTIQFLAHHDALTGLPNRTVFSTKLNEALRLASARAGNLAVMLIDVDKFKAINDTHGHAAGDLFLQVIADRLSNVFGNHLVARLSGDEFAVLIARDLDRKAVTQLASSMIAATRIPTRIDGKDIPISLSIGVAQASEAAWRASRLLHCADLALYRAKHSGRSTYIWYTPDMDAEAQKRKALEGDLRKALAQDEFRLLYQPQFSLRDLKLTGYEALLRWEHPERGTISPTVFIPIAEDAGLIEEIGAWVLLHACREASRWRDTSLTVAVNISPAQFSPGQTEERVAHALKVSGLAPERLEVEITESLLISDTNAVVKTLTQIRQMGVSVAMDDFGTGYSSLSYLSRFPFDTIKIDRSFVATVGKNPTTDAIIASIVGLGRSLEVTITAEGVEDELQVALLRAAGCDKVQGFLFGKPMDLTDQSASDTVALAQQTRREKLLLTAGEPDLPQLPLAMPETAEAHGPRLPDIDIGADIDTLAMDLDVDGAPMPADAEDGREDTAPTHDRARAVGAV</sequence>
<evidence type="ECO:0000256" key="1">
    <source>
        <dbReference type="SAM" id="MobiDB-lite"/>
    </source>
</evidence>
<dbReference type="NCBIfam" id="TIGR00254">
    <property type="entry name" value="GGDEF"/>
    <property type="match status" value="1"/>
</dbReference>
<keyword evidence="2" id="KW-0812">Transmembrane</keyword>
<evidence type="ECO:0000256" key="2">
    <source>
        <dbReference type="SAM" id="Phobius"/>
    </source>
</evidence>
<dbReference type="PANTHER" id="PTHR44757:SF10">
    <property type="entry name" value="MEMBRANE PROTEIN"/>
    <property type="match status" value="1"/>
</dbReference>
<dbReference type="SUPFAM" id="SSF141868">
    <property type="entry name" value="EAL domain-like"/>
    <property type="match status" value="1"/>
</dbReference>
<keyword evidence="2" id="KW-1133">Transmembrane helix</keyword>
<name>A0A285R5D9_9HYPH</name>
<dbReference type="InterPro" id="IPR035919">
    <property type="entry name" value="EAL_sf"/>
</dbReference>
<dbReference type="PANTHER" id="PTHR44757">
    <property type="entry name" value="DIGUANYLATE CYCLASE DGCP"/>
    <property type="match status" value="1"/>
</dbReference>
<dbReference type="Pfam" id="PF00990">
    <property type="entry name" value="GGDEF"/>
    <property type="match status" value="1"/>
</dbReference>
<dbReference type="SMART" id="SM00052">
    <property type="entry name" value="EAL"/>
    <property type="match status" value="1"/>
</dbReference>
<evidence type="ECO:0000259" key="3">
    <source>
        <dbReference type="PROSITE" id="PS50883"/>
    </source>
</evidence>
<keyword evidence="6" id="KW-1185">Reference proteome</keyword>
<organism evidence="5 6">
    <name type="scientific">Stappia indica</name>
    <dbReference type="NCBI Taxonomy" id="538381"/>
    <lineage>
        <taxon>Bacteria</taxon>
        <taxon>Pseudomonadati</taxon>
        <taxon>Pseudomonadota</taxon>
        <taxon>Alphaproteobacteria</taxon>
        <taxon>Hyphomicrobiales</taxon>
        <taxon>Stappiaceae</taxon>
        <taxon>Stappia</taxon>
    </lineage>
</organism>
<keyword evidence="2" id="KW-0472">Membrane</keyword>
<dbReference type="InterPro" id="IPR043128">
    <property type="entry name" value="Rev_trsase/Diguanyl_cyclase"/>
</dbReference>
<reference evidence="5 6" key="1">
    <citation type="submission" date="2017-08" db="EMBL/GenBank/DDBJ databases">
        <authorList>
            <person name="de Groot N.N."/>
        </authorList>
    </citation>
    <scope>NUCLEOTIDE SEQUENCE [LARGE SCALE GENOMIC DNA]</scope>
    <source>
        <strain evidence="5 6">USBA 352</strain>
    </source>
</reference>
<feature type="compositionally biased region" description="Basic and acidic residues" evidence="1">
    <location>
        <begin position="98"/>
        <end position="109"/>
    </location>
</feature>
<dbReference type="SUPFAM" id="SSF55073">
    <property type="entry name" value="Nucleotide cyclase"/>
    <property type="match status" value="1"/>
</dbReference>
<dbReference type="InterPro" id="IPR000160">
    <property type="entry name" value="GGDEF_dom"/>
</dbReference>
<dbReference type="EMBL" id="OBML01000001">
    <property type="protein sequence ID" value="SOB89335.1"/>
    <property type="molecule type" value="Genomic_DNA"/>
</dbReference>
<dbReference type="STRING" id="538381.GCA_001696535_01314"/>
<dbReference type="CDD" id="cd01948">
    <property type="entry name" value="EAL"/>
    <property type="match status" value="1"/>
</dbReference>
<feature type="domain" description="EAL" evidence="3">
    <location>
        <begin position="452"/>
        <end position="703"/>
    </location>
</feature>
<feature type="domain" description="GGDEF" evidence="4">
    <location>
        <begin position="311"/>
        <end position="443"/>
    </location>
</feature>
<dbReference type="Gene3D" id="3.20.20.450">
    <property type="entry name" value="EAL domain"/>
    <property type="match status" value="1"/>
</dbReference>